<keyword evidence="2" id="KW-0812">Transmembrane</keyword>
<dbReference type="Pfam" id="PF04228">
    <property type="entry name" value="Zn_peptidase"/>
    <property type="match status" value="1"/>
</dbReference>
<dbReference type="RefSeq" id="WP_310274821.1">
    <property type="nucleotide sequence ID" value="NZ_JAVDXW010000001.1"/>
</dbReference>
<evidence type="ECO:0000256" key="2">
    <source>
        <dbReference type="ARBA" id="ARBA00022692"/>
    </source>
</evidence>
<evidence type="ECO:0000256" key="4">
    <source>
        <dbReference type="ARBA" id="ARBA00023136"/>
    </source>
</evidence>
<keyword evidence="7" id="KW-1185">Reference proteome</keyword>
<comment type="caution">
    <text evidence="6">The sequence shown here is derived from an EMBL/GenBank/DDBJ whole genome shotgun (WGS) entry which is preliminary data.</text>
</comment>
<dbReference type="GO" id="GO:0016020">
    <property type="term" value="C:membrane"/>
    <property type="evidence" value="ECO:0007669"/>
    <property type="project" value="UniProtKB-SubCell"/>
</dbReference>
<dbReference type="InterPro" id="IPR007343">
    <property type="entry name" value="Uncharacterised_pept_Zn_put"/>
</dbReference>
<name>A0AAE3ZDH7_9ACTN</name>
<keyword evidence="6" id="KW-0645">Protease</keyword>
<evidence type="ECO:0000313" key="7">
    <source>
        <dbReference type="Proteomes" id="UP001180845"/>
    </source>
</evidence>
<dbReference type="PANTHER" id="PTHR30168:SF0">
    <property type="entry name" value="INNER MEMBRANE PROTEIN"/>
    <property type="match status" value="1"/>
</dbReference>
<evidence type="ECO:0000256" key="5">
    <source>
        <dbReference type="SAM" id="MobiDB-lite"/>
    </source>
</evidence>
<dbReference type="PANTHER" id="PTHR30168">
    <property type="entry name" value="PUTATIVE MEMBRANE PROTEIN YPFJ"/>
    <property type="match status" value="1"/>
</dbReference>
<keyword evidence="6" id="KW-0378">Hydrolase</keyword>
<evidence type="ECO:0000256" key="3">
    <source>
        <dbReference type="ARBA" id="ARBA00022989"/>
    </source>
</evidence>
<dbReference type="GO" id="GO:0008237">
    <property type="term" value="F:metallopeptidase activity"/>
    <property type="evidence" value="ECO:0007669"/>
    <property type="project" value="UniProtKB-KW"/>
</dbReference>
<keyword evidence="3" id="KW-1133">Transmembrane helix</keyword>
<dbReference type="EMBL" id="JAVDXW010000001">
    <property type="protein sequence ID" value="MDR7302897.1"/>
    <property type="molecule type" value="Genomic_DNA"/>
</dbReference>
<keyword evidence="6" id="KW-0482">Metalloprotease</keyword>
<feature type="compositionally biased region" description="Polar residues" evidence="5">
    <location>
        <begin position="80"/>
        <end position="95"/>
    </location>
</feature>
<protein>
    <submittedName>
        <fullName evidence="6">Metalloprotease</fullName>
    </submittedName>
</protein>
<evidence type="ECO:0000256" key="1">
    <source>
        <dbReference type="ARBA" id="ARBA00004167"/>
    </source>
</evidence>
<sequence>MPPPARSNGPKRSNSAAIVAAVLTGAFLLVLGTTGMVALTSANRSSASDYAYSTGDYSTGAPDGSDTTETFANDDHGSTSDRNSTNDEYTTTTAVPSGPQPVYETASNPVATVAMAVPDVPCDLPAWESTPRGAQRYFKAALPCLDQAWRPVMRQADLPFAPPNLAFPSGGSWSSPCGSVSRSQNVAAFYCSSNTTIYMPFRGLQTDQLGNRPAIYLGVFAHEYGHHIQNISGIARAWQQKAYDSGGYDTPRALALSRRSELQAQCFSGQYLASAERTDSITTEAAWNSIRNHYERGDRPGKPRDHGTPEHYGGWMETGYSRNNTAQCNTWAAPASDVS</sequence>
<comment type="subcellular location">
    <subcellularLocation>
        <location evidence="1">Membrane</location>
        <topology evidence="1">Single-pass membrane protein</topology>
    </subcellularLocation>
</comment>
<reference evidence="6" key="1">
    <citation type="submission" date="2023-07" db="EMBL/GenBank/DDBJ databases">
        <title>Sequencing the genomes of 1000 actinobacteria strains.</title>
        <authorList>
            <person name="Klenk H.-P."/>
        </authorList>
    </citation>
    <scope>NUCLEOTIDE SEQUENCE</scope>
    <source>
        <strain evidence="6">DSM 45977</strain>
    </source>
</reference>
<keyword evidence="4" id="KW-0472">Membrane</keyword>
<feature type="region of interest" description="Disordered" evidence="5">
    <location>
        <begin position="58"/>
        <end position="102"/>
    </location>
</feature>
<proteinExistence type="predicted"/>
<accession>A0AAE3ZDH7</accession>
<gene>
    <name evidence="6" type="ORF">JOF55_003078</name>
</gene>
<organism evidence="6 7">
    <name type="scientific">Haloactinomyces albus</name>
    <dbReference type="NCBI Taxonomy" id="1352928"/>
    <lineage>
        <taxon>Bacteria</taxon>
        <taxon>Bacillati</taxon>
        <taxon>Actinomycetota</taxon>
        <taxon>Actinomycetes</taxon>
        <taxon>Actinopolysporales</taxon>
        <taxon>Actinopolysporaceae</taxon>
        <taxon>Haloactinomyces</taxon>
    </lineage>
</organism>
<evidence type="ECO:0000313" key="6">
    <source>
        <dbReference type="EMBL" id="MDR7302897.1"/>
    </source>
</evidence>
<dbReference type="AlphaFoldDB" id="A0AAE3ZDH7"/>
<dbReference type="Proteomes" id="UP001180845">
    <property type="component" value="Unassembled WGS sequence"/>
</dbReference>